<organism evidence="1 2">
    <name type="scientific">Entomophthora muscae</name>
    <dbReference type="NCBI Taxonomy" id="34485"/>
    <lineage>
        <taxon>Eukaryota</taxon>
        <taxon>Fungi</taxon>
        <taxon>Fungi incertae sedis</taxon>
        <taxon>Zoopagomycota</taxon>
        <taxon>Entomophthoromycotina</taxon>
        <taxon>Entomophthoromycetes</taxon>
        <taxon>Entomophthorales</taxon>
        <taxon>Entomophthoraceae</taxon>
        <taxon>Entomophthora</taxon>
    </lineage>
</organism>
<evidence type="ECO:0000313" key="2">
    <source>
        <dbReference type="Proteomes" id="UP001165960"/>
    </source>
</evidence>
<accession>A0ACC2RLJ5</accession>
<protein>
    <submittedName>
        <fullName evidence="1">Uncharacterized protein</fullName>
    </submittedName>
</protein>
<sequence>MKLWFTNLFPYLFLILFHLHTPKRQYPSTVDKTEAFDYYRPPNALFGPVHFTEYPATPDHKPWTLEDLHWYTRLNAPKEPYQIVHDGKAITIYPLIFNGNSLKADQTLQDSPGPANLLSHRLKLLNYPATCRHTTEDSLNSCQSATKLVPMKTHIYKGDVTWLTEVGEGPTASLPRANTGVSKSTLETLESTPDPPKATQVTQNGQEPAHLLNCKPKLSSYSEARQSPKDNSPNGHQIDANLEPQKI</sequence>
<name>A0ACC2RLJ5_9FUNG</name>
<keyword evidence="2" id="KW-1185">Reference proteome</keyword>
<reference evidence="1" key="1">
    <citation type="submission" date="2022-04" db="EMBL/GenBank/DDBJ databases">
        <title>Genome of the entomopathogenic fungus Entomophthora muscae.</title>
        <authorList>
            <person name="Elya C."/>
            <person name="Lovett B.R."/>
            <person name="Lee E."/>
            <person name="Macias A.M."/>
            <person name="Hajek A.E."/>
            <person name="De Bivort B.L."/>
            <person name="Kasson M.T."/>
            <person name="De Fine Licht H.H."/>
            <person name="Stajich J.E."/>
        </authorList>
    </citation>
    <scope>NUCLEOTIDE SEQUENCE</scope>
    <source>
        <strain evidence="1">Berkeley</strain>
    </source>
</reference>
<gene>
    <name evidence="1" type="ORF">DSO57_1009058</name>
</gene>
<proteinExistence type="predicted"/>
<evidence type="ECO:0000313" key="1">
    <source>
        <dbReference type="EMBL" id="KAJ9050970.1"/>
    </source>
</evidence>
<dbReference type="Proteomes" id="UP001165960">
    <property type="component" value="Unassembled WGS sequence"/>
</dbReference>
<comment type="caution">
    <text evidence="1">The sequence shown here is derived from an EMBL/GenBank/DDBJ whole genome shotgun (WGS) entry which is preliminary data.</text>
</comment>
<dbReference type="EMBL" id="QTSX02007128">
    <property type="protein sequence ID" value="KAJ9050970.1"/>
    <property type="molecule type" value="Genomic_DNA"/>
</dbReference>